<gene>
    <name evidence="1" type="ORF">METZ01_LOCUS288194</name>
</gene>
<dbReference type="AlphaFoldDB" id="A0A382LFE3"/>
<feature type="non-terminal residue" evidence="1">
    <location>
        <position position="1"/>
    </location>
</feature>
<reference evidence="1" key="1">
    <citation type="submission" date="2018-05" db="EMBL/GenBank/DDBJ databases">
        <authorList>
            <person name="Lanie J.A."/>
            <person name="Ng W.-L."/>
            <person name="Kazmierczak K.M."/>
            <person name="Andrzejewski T.M."/>
            <person name="Davidsen T.M."/>
            <person name="Wayne K.J."/>
            <person name="Tettelin H."/>
            <person name="Glass J.I."/>
            <person name="Rusch D."/>
            <person name="Podicherti R."/>
            <person name="Tsui H.-C.T."/>
            <person name="Winkler M.E."/>
        </authorList>
    </citation>
    <scope>NUCLEOTIDE SEQUENCE</scope>
</reference>
<proteinExistence type="predicted"/>
<protein>
    <recommendedName>
        <fullName evidence="2">Oxidoreductase FAD/NAD(P)-binding domain-containing protein</fullName>
    </recommendedName>
</protein>
<dbReference type="Gene3D" id="3.40.50.80">
    <property type="entry name" value="Nucleotide-binding domain of ferredoxin-NADP reductase (FNR) module"/>
    <property type="match status" value="1"/>
</dbReference>
<name>A0A382LFE3_9ZZZZ</name>
<evidence type="ECO:0000313" key="1">
    <source>
        <dbReference type="EMBL" id="SVC35340.1"/>
    </source>
</evidence>
<dbReference type="EMBL" id="UINC01086670">
    <property type="protein sequence ID" value="SVC35340.1"/>
    <property type="molecule type" value="Genomic_DNA"/>
</dbReference>
<dbReference type="InterPro" id="IPR039261">
    <property type="entry name" value="FNR_nucleotide-bd"/>
</dbReference>
<evidence type="ECO:0008006" key="2">
    <source>
        <dbReference type="Google" id="ProtNLM"/>
    </source>
</evidence>
<dbReference type="SUPFAM" id="SSF52343">
    <property type="entry name" value="Ferredoxin reductase-like, C-terminal NADP-linked domain"/>
    <property type="match status" value="1"/>
</dbReference>
<accession>A0A382LFE3</accession>
<organism evidence="1">
    <name type="scientific">marine metagenome</name>
    <dbReference type="NCBI Taxonomy" id="408172"/>
    <lineage>
        <taxon>unclassified sequences</taxon>
        <taxon>metagenomes</taxon>
        <taxon>ecological metagenomes</taxon>
    </lineage>
</organism>
<sequence>EIEYYMCGPPMMIDAAENMLYNLGVEPEMIAFDKF</sequence>